<evidence type="ECO:0000256" key="1">
    <source>
        <dbReference type="SAM" id="MobiDB-lite"/>
    </source>
</evidence>
<evidence type="ECO:0000313" key="3">
    <source>
        <dbReference type="Proteomes" id="UP000030706"/>
    </source>
</evidence>
<dbReference type="HOGENOM" id="CLU_1660375_0_0_1"/>
<accession>A0A074Y6S2</accession>
<reference evidence="2 3" key="1">
    <citation type="journal article" date="2014" name="BMC Genomics">
        <title>Genome sequencing of four Aureobasidium pullulans varieties: biotechnological potential, stress tolerance, and description of new species.</title>
        <authorList>
            <person name="Gostin Ar C."/>
            <person name="Ohm R.A."/>
            <person name="Kogej T."/>
            <person name="Sonjak S."/>
            <person name="Turk M."/>
            <person name="Zajc J."/>
            <person name="Zalar P."/>
            <person name="Grube M."/>
            <person name="Sun H."/>
            <person name="Han J."/>
            <person name="Sharma A."/>
            <person name="Chiniquy J."/>
            <person name="Ngan C.Y."/>
            <person name="Lipzen A."/>
            <person name="Barry K."/>
            <person name="Grigoriev I.V."/>
            <person name="Gunde-Cimerman N."/>
        </authorList>
    </citation>
    <scope>NUCLEOTIDE SEQUENCE [LARGE SCALE GENOMIC DNA]</scope>
    <source>
        <strain evidence="2 3">EXF-150</strain>
    </source>
</reference>
<feature type="compositionally biased region" description="Polar residues" evidence="1">
    <location>
        <begin position="22"/>
        <end position="41"/>
    </location>
</feature>
<feature type="region of interest" description="Disordered" evidence="1">
    <location>
        <begin position="1"/>
        <end position="71"/>
    </location>
</feature>
<feature type="compositionally biased region" description="Basic and acidic residues" evidence="1">
    <location>
        <begin position="96"/>
        <end position="110"/>
    </location>
</feature>
<dbReference type="RefSeq" id="XP_029766124.1">
    <property type="nucleotide sequence ID" value="XM_029899128.1"/>
</dbReference>
<proteinExistence type="predicted"/>
<evidence type="ECO:0000313" key="2">
    <source>
        <dbReference type="EMBL" id="KEQ89937.1"/>
    </source>
</evidence>
<dbReference type="AlphaFoldDB" id="A0A074Y6S2"/>
<protein>
    <submittedName>
        <fullName evidence="2">Uncharacterized protein</fullName>
    </submittedName>
</protein>
<dbReference type="EMBL" id="KL584974">
    <property type="protein sequence ID" value="KEQ89937.1"/>
    <property type="molecule type" value="Genomic_DNA"/>
</dbReference>
<organism evidence="2 3">
    <name type="scientific">Aureobasidium pullulans EXF-150</name>
    <dbReference type="NCBI Taxonomy" id="1043002"/>
    <lineage>
        <taxon>Eukaryota</taxon>
        <taxon>Fungi</taxon>
        <taxon>Dikarya</taxon>
        <taxon>Ascomycota</taxon>
        <taxon>Pezizomycotina</taxon>
        <taxon>Dothideomycetes</taxon>
        <taxon>Dothideomycetidae</taxon>
        <taxon>Dothideales</taxon>
        <taxon>Saccotheciaceae</taxon>
        <taxon>Aureobasidium</taxon>
    </lineage>
</organism>
<feature type="compositionally biased region" description="Basic and acidic residues" evidence="1">
    <location>
        <begin position="139"/>
        <end position="159"/>
    </location>
</feature>
<feature type="compositionally biased region" description="Basic and acidic residues" evidence="1">
    <location>
        <begin position="118"/>
        <end position="130"/>
    </location>
</feature>
<name>A0A074Y6S2_AURPU</name>
<dbReference type="GeneID" id="40741434"/>
<gene>
    <name evidence="2" type="ORF">M438DRAFT_17166</name>
</gene>
<dbReference type="Proteomes" id="UP000030706">
    <property type="component" value="Unassembled WGS sequence"/>
</dbReference>
<keyword evidence="3" id="KW-1185">Reference proteome</keyword>
<feature type="region of interest" description="Disordered" evidence="1">
    <location>
        <begin position="87"/>
        <end position="159"/>
    </location>
</feature>
<feature type="compositionally biased region" description="Low complexity" evidence="1">
    <location>
        <begin position="53"/>
        <end position="71"/>
    </location>
</feature>
<sequence length="159" mass="16125">MAAEQRLVASRSRHGGSSASGVTPSAGTSGTPCASRESSVASRDREDSRGSRTRAPVAAPVATPAAPPETGLAALTSTLESLLNGLGSVAGGSRSIARDPTCREAGREGESASGCRKTGREGEAASRVREASCGTRVPAEVRKSGGEVEEEGKSRDDER</sequence>